<accession>A0A835MDK3</accession>
<dbReference type="AlphaFoldDB" id="A0A835MDK3"/>
<dbReference type="PANTHER" id="PTHR35726">
    <property type="entry name" value="GLUTAMIC ACID-RICH PROTEIN-LIKE"/>
    <property type="match status" value="1"/>
</dbReference>
<evidence type="ECO:0000313" key="3">
    <source>
        <dbReference type="Proteomes" id="UP000631114"/>
    </source>
</evidence>
<protein>
    <submittedName>
        <fullName evidence="2">Uncharacterized protein</fullName>
    </submittedName>
</protein>
<proteinExistence type="predicted"/>
<evidence type="ECO:0000256" key="1">
    <source>
        <dbReference type="SAM" id="MobiDB-lite"/>
    </source>
</evidence>
<gene>
    <name evidence="2" type="ORF">IFM89_037735</name>
</gene>
<feature type="region of interest" description="Disordered" evidence="1">
    <location>
        <begin position="67"/>
        <end position="90"/>
    </location>
</feature>
<comment type="caution">
    <text evidence="2">The sequence shown here is derived from an EMBL/GenBank/DDBJ whole genome shotgun (WGS) entry which is preliminary data.</text>
</comment>
<sequence length="145" mass="16742">MDLKYVVDVSSFLLVESSADSEEDLDPNVSMDYYNNIIVLADEDDAISCSCESCSLACDDECTCTDDQDYSEEDDEHTYEDNHSYNHHDDAESCTTRMEMKLPDHVWDVMLTETKKPMEFEVNVSEAVPSEEERNRLFWDSFFAL</sequence>
<dbReference type="Proteomes" id="UP000631114">
    <property type="component" value="Unassembled WGS sequence"/>
</dbReference>
<name>A0A835MDK3_9MAGN</name>
<organism evidence="2 3">
    <name type="scientific">Coptis chinensis</name>
    <dbReference type="NCBI Taxonomy" id="261450"/>
    <lineage>
        <taxon>Eukaryota</taxon>
        <taxon>Viridiplantae</taxon>
        <taxon>Streptophyta</taxon>
        <taxon>Embryophyta</taxon>
        <taxon>Tracheophyta</taxon>
        <taxon>Spermatophyta</taxon>
        <taxon>Magnoliopsida</taxon>
        <taxon>Ranunculales</taxon>
        <taxon>Ranunculaceae</taxon>
        <taxon>Coptidoideae</taxon>
        <taxon>Coptis</taxon>
    </lineage>
</organism>
<feature type="compositionally biased region" description="Acidic residues" evidence="1">
    <location>
        <begin position="67"/>
        <end position="78"/>
    </location>
</feature>
<evidence type="ECO:0000313" key="2">
    <source>
        <dbReference type="EMBL" id="KAF9623154.1"/>
    </source>
</evidence>
<dbReference type="PANTHER" id="PTHR35726:SF5">
    <property type="match status" value="1"/>
</dbReference>
<dbReference type="OrthoDB" id="1077311at2759"/>
<dbReference type="EMBL" id="JADFTS010000002">
    <property type="protein sequence ID" value="KAF9623154.1"/>
    <property type="molecule type" value="Genomic_DNA"/>
</dbReference>
<reference evidence="2 3" key="1">
    <citation type="submission" date="2020-10" db="EMBL/GenBank/DDBJ databases">
        <title>The Coptis chinensis genome and diversification of protoberbering-type alkaloids.</title>
        <authorList>
            <person name="Wang B."/>
            <person name="Shu S."/>
            <person name="Song C."/>
            <person name="Liu Y."/>
        </authorList>
    </citation>
    <scope>NUCLEOTIDE SEQUENCE [LARGE SCALE GENOMIC DNA]</scope>
    <source>
        <strain evidence="2">HL-2020</strain>
        <tissue evidence="2">Leaf</tissue>
    </source>
</reference>
<keyword evidence="3" id="KW-1185">Reference proteome</keyword>
<feature type="compositionally biased region" description="Basic and acidic residues" evidence="1">
    <location>
        <begin position="79"/>
        <end position="90"/>
    </location>
</feature>